<accession>A0A9X9KQT0</accession>
<evidence type="ECO:0000256" key="1">
    <source>
        <dbReference type="ARBA" id="ARBA00022561"/>
    </source>
</evidence>
<feature type="compositionally biased region" description="Polar residues" evidence="16">
    <location>
        <begin position="187"/>
        <end position="197"/>
    </location>
</feature>
<keyword evidence="8" id="KW-0426">Late protein</keyword>
<evidence type="ECO:0000256" key="8">
    <source>
        <dbReference type="ARBA" id="ARBA00022921"/>
    </source>
</evidence>
<proteinExistence type="predicted"/>
<dbReference type="GO" id="GO:0043657">
    <property type="term" value="C:host cell"/>
    <property type="evidence" value="ECO:0007669"/>
    <property type="project" value="GOC"/>
</dbReference>
<dbReference type="Proteomes" id="UP001164955">
    <property type="component" value="Segment"/>
</dbReference>
<keyword evidence="2" id="KW-1048">Host nucleus</keyword>
<evidence type="ECO:0000256" key="6">
    <source>
        <dbReference type="ARBA" id="ARBA00022843"/>
    </source>
</evidence>
<keyword evidence="15" id="KW-1160">Virus entry into host cell</keyword>
<feature type="compositionally biased region" description="Low complexity" evidence="16">
    <location>
        <begin position="119"/>
        <end position="132"/>
    </location>
</feature>
<keyword evidence="1" id="KW-0167">Capsid protein</keyword>
<keyword evidence="6" id="KW-0832">Ubl conjugation</keyword>
<reference evidence="17" key="1">
    <citation type="submission" date="2022-04" db="EMBL/GenBank/DDBJ databases">
        <title>Complete genome sequence analysis of bovine adenovirus 10, the only representative of species Bovine mastadenovirus C.</title>
        <authorList>
            <person name="Vidovszky M.Z."/>
            <person name="Podgorski I.I."/>
            <person name="Kovacs E.R."/>
            <person name="Harrach B."/>
            <person name="Benko M."/>
        </authorList>
    </citation>
    <scope>NUCLEOTIDE SEQUENCE</scope>
    <source>
        <strain evidence="17">Belfast 1</strain>
    </source>
</reference>
<feature type="region of interest" description="Disordered" evidence="16">
    <location>
        <begin position="104"/>
        <end position="197"/>
    </location>
</feature>
<dbReference type="GO" id="GO:0075521">
    <property type="term" value="P:microtubule-dependent intracellular transport of viral material towards nucleus"/>
    <property type="evidence" value="ECO:0007669"/>
    <property type="project" value="UniProtKB-KW"/>
</dbReference>
<keyword evidence="13" id="KW-1015">Disulfide bond</keyword>
<keyword evidence="14" id="KW-1035">Host cytoplasm</keyword>
<organism evidence="17 18">
    <name type="scientific">Bovine adenovirus C serotype 10</name>
    <name type="common">BAdV-10</name>
    <name type="synonym">Mastadenovirus bos10</name>
    <dbReference type="NCBI Taxonomy" id="39788"/>
    <lineage>
        <taxon>Viruses</taxon>
        <taxon>Varidnaviria</taxon>
        <taxon>Bamfordvirae</taxon>
        <taxon>Preplasmiviricota</taxon>
        <taxon>Polisuviricotina</taxon>
        <taxon>Pharingeaviricetes</taxon>
        <taxon>Rowavirales</taxon>
        <taxon>Adenoviridae</taxon>
        <taxon>Mastadenovirus</taxon>
        <taxon>Mastadenovirus bosdecimum</taxon>
        <taxon>Bovine mastadenovirus C</taxon>
    </lineage>
</organism>
<evidence type="ECO:0000256" key="2">
    <source>
        <dbReference type="ARBA" id="ARBA00022562"/>
    </source>
</evidence>
<evidence type="ECO:0000256" key="14">
    <source>
        <dbReference type="ARBA" id="ARBA00023200"/>
    </source>
</evidence>
<evidence type="ECO:0000256" key="3">
    <source>
        <dbReference type="ARBA" id="ARBA00022581"/>
    </source>
</evidence>
<organismHost>
    <name type="scientific">Bos taurus</name>
    <name type="common">Bovine</name>
    <dbReference type="NCBI Taxonomy" id="9913"/>
</organismHost>
<sequence>MEEINFSALAPRRGTRPLLNSWSDIGTSQMNGGALNWGNIWSGLKNIGRQLKTYGTKAWNSSSGQALRNKLKETKVQDKIIDTINTGIHGAIDIGAQQLENAIQKRLQKRPTETDSRTTESTAPSEPPTTREVPLERESTRSKSSAPPRGNKRGRQDEEDPPPSYEELFGSKTPPPPAYKSLPSKVSRPSNLGRQPAWQGTLNSIVGLGLHCNKKRRCY</sequence>
<name>A0A9X9KQT0_ADEBA</name>
<evidence type="ECO:0000256" key="4">
    <source>
        <dbReference type="ARBA" id="ARBA00022595"/>
    </source>
</evidence>
<evidence type="ECO:0000256" key="15">
    <source>
        <dbReference type="ARBA" id="ARBA00023296"/>
    </source>
</evidence>
<dbReference type="Pfam" id="PF02993">
    <property type="entry name" value="MCPVI"/>
    <property type="match status" value="1"/>
</dbReference>
<evidence type="ECO:0000256" key="12">
    <source>
        <dbReference type="ARBA" id="ARBA00023120"/>
    </source>
</evidence>
<dbReference type="GO" id="GO:0039664">
    <property type="term" value="P:lysis of host organelle involved in viral entry into host cell"/>
    <property type="evidence" value="ECO:0007669"/>
    <property type="project" value="UniProtKB-KW"/>
</dbReference>
<evidence type="ECO:0000256" key="13">
    <source>
        <dbReference type="ARBA" id="ARBA00023157"/>
    </source>
</evidence>
<evidence type="ECO:0000313" key="18">
    <source>
        <dbReference type="Proteomes" id="UP001164955"/>
    </source>
</evidence>
<keyword evidence="9" id="KW-0118">Viral capsid assembly</keyword>
<keyword evidence="5" id="KW-1188">Viral release from host cell</keyword>
<keyword evidence="10" id="KW-1177">Microtubular inwards viral transport</keyword>
<dbReference type="InterPro" id="IPR004243">
    <property type="entry name" value="McpVI"/>
</dbReference>
<keyword evidence="12" id="KW-1176">Cytoplasmic inwards viral transport</keyword>
<dbReference type="EMBL" id="ON217544">
    <property type="protein sequence ID" value="UZF96926.1"/>
    <property type="molecule type" value="Genomic_DNA"/>
</dbReference>
<keyword evidence="4" id="KW-1162">Viral penetration into host cytoplasm</keyword>
<evidence type="ECO:0000256" key="9">
    <source>
        <dbReference type="ARBA" id="ARBA00022950"/>
    </source>
</evidence>
<evidence type="ECO:0000256" key="11">
    <source>
        <dbReference type="ARBA" id="ARBA00023099"/>
    </source>
</evidence>
<evidence type="ECO:0000256" key="5">
    <source>
        <dbReference type="ARBA" id="ARBA00022612"/>
    </source>
</evidence>
<evidence type="ECO:0000256" key="7">
    <source>
        <dbReference type="ARBA" id="ARBA00022844"/>
    </source>
</evidence>
<dbReference type="GO" id="GO:0019028">
    <property type="term" value="C:viral capsid"/>
    <property type="evidence" value="ECO:0007669"/>
    <property type="project" value="UniProtKB-KW"/>
</dbReference>
<keyword evidence="11" id="KW-1174">Viral penetration via lysis of host organellar membrane</keyword>
<keyword evidence="3" id="KW-0945">Host-virus interaction</keyword>
<keyword evidence="18" id="KW-1185">Reference proteome</keyword>
<evidence type="ECO:0000256" key="16">
    <source>
        <dbReference type="SAM" id="MobiDB-lite"/>
    </source>
</evidence>
<protein>
    <submittedName>
        <fullName evidence="17">PVI</fullName>
    </submittedName>
</protein>
<keyword evidence="7" id="KW-0946">Virion</keyword>
<evidence type="ECO:0000313" key="17">
    <source>
        <dbReference type="EMBL" id="UZF96926.1"/>
    </source>
</evidence>
<evidence type="ECO:0000256" key="10">
    <source>
        <dbReference type="ARBA" id="ARBA00022952"/>
    </source>
</evidence>